<dbReference type="Gene3D" id="1.10.260.40">
    <property type="entry name" value="lambda repressor-like DNA-binding domains"/>
    <property type="match status" value="1"/>
</dbReference>
<gene>
    <name evidence="1" type="ORF">CMPG5300_0911</name>
</gene>
<evidence type="ECO:0000313" key="1">
    <source>
        <dbReference type="EMBL" id="KGH43419.1"/>
    </source>
</evidence>
<evidence type="ECO:0000313" key="2">
    <source>
        <dbReference type="Proteomes" id="UP000029801"/>
    </source>
</evidence>
<proteinExistence type="predicted"/>
<dbReference type="RefSeq" id="WP_027821294.1">
    <property type="nucleotide sequence ID" value="NZ_CM002918.1"/>
</dbReference>
<protein>
    <submittedName>
        <fullName evidence="1">Prophage DNA-binding protein, Xre family</fullName>
    </submittedName>
</protein>
<comment type="caution">
    <text evidence="1">The sequence shown here is derived from an EMBL/GenBank/DDBJ whole genome shotgun (WGS) entry which is preliminary data.</text>
</comment>
<accession>A0AAW3FQM8</accession>
<organism evidence="1 2">
    <name type="scientific">Lactiplantibacillus plantarum CMPG5300</name>
    <dbReference type="NCBI Taxonomy" id="1304889"/>
    <lineage>
        <taxon>Bacteria</taxon>
        <taxon>Bacillati</taxon>
        <taxon>Bacillota</taxon>
        <taxon>Bacilli</taxon>
        <taxon>Lactobacillales</taxon>
        <taxon>Lactobacillaceae</taxon>
        <taxon>Lactiplantibacillus</taxon>
    </lineage>
</organism>
<dbReference type="SUPFAM" id="SSF47413">
    <property type="entry name" value="lambda repressor-like DNA-binding domains"/>
    <property type="match status" value="1"/>
</dbReference>
<dbReference type="Proteomes" id="UP000029801">
    <property type="component" value="Chromosome"/>
</dbReference>
<dbReference type="CDD" id="cd00093">
    <property type="entry name" value="HTH_XRE"/>
    <property type="match status" value="1"/>
</dbReference>
<dbReference type="InterPro" id="IPR001387">
    <property type="entry name" value="Cro/C1-type_HTH"/>
</dbReference>
<dbReference type="GO" id="GO:0003677">
    <property type="term" value="F:DNA binding"/>
    <property type="evidence" value="ECO:0007669"/>
    <property type="project" value="UniProtKB-KW"/>
</dbReference>
<keyword evidence="1" id="KW-0238">DNA-binding</keyword>
<dbReference type="EMBL" id="AXZV01000005">
    <property type="protein sequence ID" value="KGH43419.1"/>
    <property type="molecule type" value="Genomic_DNA"/>
</dbReference>
<sequence length="71" mass="8346">MLNNLNNVRKEKNVSLVDIADLLNVRYQTVADKINGKSSFKFTEALKIQEKFFPEYEIKFLFTPMDYKQPA</sequence>
<reference evidence="1 2" key="1">
    <citation type="journal article" date="2014" name="Genome Announc.">
        <title>Draft Genome Sequence of Lactobacillus plantarum CMPG5300, a Human Vaginal Isolate.</title>
        <authorList>
            <person name="Malik S."/>
            <person name="Siezen R.J."/>
            <person name="Renckens B."/>
            <person name="Vaneechoutte M."/>
            <person name="Vanderleyden J."/>
            <person name="Lebeer S."/>
        </authorList>
    </citation>
    <scope>NUCLEOTIDE SEQUENCE [LARGE SCALE GENOMIC DNA]</scope>
    <source>
        <strain evidence="1 2">CMPG5300</strain>
    </source>
</reference>
<dbReference type="InterPro" id="IPR010982">
    <property type="entry name" value="Lambda_DNA-bd_dom_sf"/>
</dbReference>
<dbReference type="AlphaFoldDB" id="A0AAW3FQM8"/>
<name>A0AAW3FQM8_LACPN</name>